<dbReference type="RefSeq" id="WP_367641333.1">
    <property type="nucleotide sequence ID" value="NZ_JBFNQN010000026.1"/>
</dbReference>
<accession>A0ABV3PDW7</accession>
<comment type="caution">
    <text evidence="3">The sequence shown here is derived from an EMBL/GenBank/DDBJ whole genome shotgun (WGS) entry which is preliminary data.</text>
</comment>
<evidence type="ECO:0000256" key="1">
    <source>
        <dbReference type="SAM" id="MobiDB-lite"/>
    </source>
</evidence>
<proteinExistence type="predicted"/>
<feature type="compositionally biased region" description="Basic and acidic residues" evidence="1">
    <location>
        <begin position="297"/>
        <end position="324"/>
    </location>
</feature>
<organism evidence="3 4">
    <name type="scientific">Kineococcus endophyticus</name>
    <dbReference type="NCBI Taxonomy" id="1181883"/>
    <lineage>
        <taxon>Bacteria</taxon>
        <taxon>Bacillati</taxon>
        <taxon>Actinomycetota</taxon>
        <taxon>Actinomycetes</taxon>
        <taxon>Kineosporiales</taxon>
        <taxon>Kineosporiaceae</taxon>
        <taxon>Kineococcus</taxon>
    </lineage>
</organism>
<evidence type="ECO:0000313" key="4">
    <source>
        <dbReference type="Proteomes" id="UP001555826"/>
    </source>
</evidence>
<protein>
    <submittedName>
        <fullName evidence="3">Relaxase/mobilization nuclease domain-containing protein</fullName>
    </submittedName>
</protein>
<name>A0ABV3PDW7_9ACTN</name>
<evidence type="ECO:0000313" key="3">
    <source>
        <dbReference type="EMBL" id="MEW9267826.1"/>
    </source>
</evidence>
<dbReference type="EMBL" id="JBFNQN010000026">
    <property type="protein sequence ID" value="MEW9267826.1"/>
    <property type="molecule type" value="Genomic_DNA"/>
</dbReference>
<dbReference type="Pfam" id="PF03432">
    <property type="entry name" value="Relaxase"/>
    <property type="match status" value="1"/>
</dbReference>
<keyword evidence="4" id="KW-1185">Reference proteome</keyword>
<feature type="region of interest" description="Disordered" evidence="1">
    <location>
        <begin position="256"/>
        <end position="324"/>
    </location>
</feature>
<reference evidence="3 4" key="1">
    <citation type="submission" date="2024-07" db="EMBL/GenBank/DDBJ databases">
        <authorList>
            <person name="Thanompreechachai J."/>
            <person name="Duangmal K."/>
        </authorList>
    </citation>
    <scope>NUCLEOTIDE SEQUENCE [LARGE SCALE GENOMIC DNA]</scope>
    <source>
        <strain evidence="3 4">KCTC 19886</strain>
    </source>
</reference>
<dbReference type="Proteomes" id="UP001555826">
    <property type="component" value="Unassembled WGS sequence"/>
</dbReference>
<dbReference type="InterPro" id="IPR005094">
    <property type="entry name" value="Endonuclease_MobA/VirD2"/>
</dbReference>
<feature type="compositionally biased region" description="Basic and acidic residues" evidence="1">
    <location>
        <begin position="256"/>
        <end position="265"/>
    </location>
</feature>
<feature type="domain" description="MobA/VirD2-like nuclease" evidence="2">
    <location>
        <begin position="52"/>
        <end position="146"/>
    </location>
</feature>
<gene>
    <name evidence="3" type="ORF">AB1207_24060</name>
</gene>
<evidence type="ECO:0000259" key="2">
    <source>
        <dbReference type="Pfam" id="PF03432"/>
    </source>
</evidence>
<sequence>MIPRISKGSSGRAALAYDFGPGRREEHVNPRTVAGNLPGDWRDQGALMDGHIKLMRPEVTKPVWRSSLRAAEQDRTLSDEEWRRIAETYIQRMGFEEAPWTATRHADDHIHLTVSRVRWDGKLLDVGHDYARAQAAARVVEGEHQLLDASTRYDRGQPQVSHGEREAAVRRGVQPERAQMRERVRSAITRSDGSLSGFDRELGAHGLIFKRNQASTGRVSGYSYGLLGHVDAQGGQVWFKGSQLGKDFSWAATQRQLHERGEQPHRPAQSTQERPVQEPPAERARPAEQPAPAERSNATEDAVRRVMDRLRGRRNGREGQGMER</sequence>